<dbReference type="Gene3D" id="3.40.50.150">
    <property type="entry name" value="Vaccinia Virus protein VP39"/>
    <property type="match status" value="1"/>
</dbReference>
<dbReference type="CDD" id="cd02440">
    <property type="entry name" value="AdoMet_MTases"/>
    <property type="match status" value="1"/>
</dbReference>
<dbReference type="Pfam" id="PF08242">
    <property type="entry name" value="Methyltransf_12"/>
    <property type="match status" value="1"/>
</dbReference>
<name>A0A3D8I689_9HELI</name>
<dbReference type="InterPro" id="IPR013217">
    <property type="entry name" value="Methyltransf_12"/>
</dbReference>
<dbReference type="Proteomes" id="UP000256599">
    <property type="component" value="Unassembled WGS sequence"/>
</dbReference>
<evidence type="ECO:0000313" key="2">
    <source>
        <dbReference type="EMBL" id="RDU60690.1"/>
    </source>
</evidence>
<keyword evidence="3" id="KW-1185">Reference proteome</keyword>
<dbReference type="SUPFAM" id="SSF53335">
    <property type="entry name" value="S-adenosyl-L-methionine-dependent methyltransferases"/>
    <property type="match status" value="1"/>
</dbReference>
<feature type="domain" description="Methyltransferase type 12" evidence="1">
    <location>
        <begin position="49"/>
        <end position="145"/>
    </location>
</feature>
<dbReference type="RefSeq" id="WP_115511809.1">
    <property type="nucleotide sequence ID" value="NZ_NXLR01000002.1"/>
</dbReference>
<sequence>MQIKRTHDEFYANESYKSSPKESFKYIAHKLRQSLQAAGGGGYSPHSILDIGCSNGDFLYFLGDIFPAAKLFGMDILPSLLQKCTDDFKALGREVPTLWVGDINTGENLGQERFDVVFLNGVIGIFDDLRLPLKHFSSLIGQNGVGYIWACFNPYDIDVLIKARPVGATHLESGWNLHSKQSVRNIFKDLGFACKFYDDFSIGIDIAKTADPLRTWTFKLENGKRAIINGLGLLHEFSLAEIRAI</sequence>
<organism evidence="2 3">
    <name type="scientific">Helicobacter marmotae</name>
    <dbReference type="NCBI Taxonomy" id="152490"/>
    <lineage>
        <taxon>Bacteria</taxon>
        <taxon>Pseudomonadati</taxon>
        <taxon>Campylobacterota</taxon>
        <taxon>Epsilonproteobacteria</taxon>
        <taxon>Campylobacterales</taxon>
        <taxon>Helicobacteraceae</taxon>
        <taxon>Helicobacter</taxon>
    </lineage>
</organism>
<reference evidence="2 3" key="1">
    <citation type="submission" date="2018-04" db="EMBL/GenBank/DDBJ databases">
        <title>Novel Campyloabacter and Helicobacter Species and Strains.</title>
        <authorList>
            <person name="Mannion A.J."/>
            <person name="Shen Z."/>
            <person name="Fox J.G."/>
        </authorList>
    </citation>
    <scope>NUCLEOTIDE SEQUENCE [LARGE SCALE GENOMIC DNA]</scope>
    <source>
        <strain evidence="2 3">MIT 98-6070</strain>
    </source>
</reference>
<dbReference type="AlphaFoldDB" id="A0A3D8I689"/>
<accession>A0A3D8I689</accession>
<comment type="caution">
    <text evidence="2">The sequence shown here is derived from an EMBL/GenBank/DDBJ whole genome shotgun (WGS) entry which is preliminary data.</text>
</comment>
<protein>
    <recommendedName>
        <fullName evidence="1">Methyltransferase type 12 domain-containing protein</fullName>
    </recommendedName>
</protein>
<dbReference type="EMBL" id="NXLR01000002">
    <property type="protein sequence ID" value="RDU60690.1"/>
    <property type="molecule type" value="Genomic_DNA"/>
</dbReference>
<dbReference type="PANTHER" id="PTHR43861">
    <property type="entry name" value="TRANS-ACONITATE 2-METHYLTRANSFERASE-RELATED"/>
    <property type="match status" value="1"/>
</dbReference>
<dbReference type="InterPro" id="IPR029063">
    <property type="entry name" value="SAM-dependent_MTases_sf"/>
</dbReference>
<evidence type="ECO:0000313" key="3">
    <source>
        <dbReference type="Proteomes" id="UP000256599"/>
    </source>
</evidence>
<evidence type="ECO:0000259" key="1">
    <source>
        <dbReference type="Pfam" id="PF08242"/>
    </source>
</evidence>
<proteinExistence type="predicted"/>
<gene>
    <name evidence="2" type="ORF">CQA63_01560</name>
</gene>